<evidence type="ECO:0000259" key="1">
    <source>
        <dbReference type="Pfam" id="PF00646"/>
    </source>
</evidence>
<dbReference type="PANTHER" id="PTHR45463:SF8">
    <property type="entry name" value="OS09G0392200 PROTEIN"/>
    <property type="match status" value="1"/>
</dbReference>
<feature type="domain" description="KIB1-4 beta-propeller" evidence="2">
    <location>
        <begin position="75"/>
        <end position="180"/>
    </location>
</feature>
<keyword evidence="4" id="KW-1185">Reference proteome</keyword>
<dbReference type="PANTHER" id="PTHR45463">
    <property type="entry name" value="OS09G0392200 PROTEIN"/>
    <property type="match status" value="1"/>
</dbReference>
<evidence type="ECO:0008006" key="5">
    <source>
        <dbReference type="Google" id="ProtNLM"/>
    </source>
</evidence>
<comment type="caution">
    <text evidence="3">The sequence shown here is derived from an EMBL/GenBank/DDBJ whole genome shotgun (WGS) entry which is preliminary data.</text>
</comment>
<evidence type="ECO:0000313" key="3">
    <source>
        <dbReference type="EMBL" id="KAK8960445.1"/>
    </source>
</evidence>
<sequence>MEDRRWQTTFLDDILSIISDLLPLSDFINFRAVCRNWRRVPSCRSNITELSKKDPWCILYDFDAQDKDMCLFYQRNSRRSCRVKLPGLRGAKCFVSKRGWLFIRRNNDYLLFNPLTLEEIFLPEYPVKSFGSSTCQVGTFSGSPSSPLHCVVVLLSLRCSSTVQIDSCCLTANKWVVTKIKFDTRGVACNSVLLPNPNIVYFKAAYDVSRRSNRINRIDICYDSHFLFIDCLKKKFEISNVSPLEVIQMDKCLKSFNWDSKLKEVHSDDWIRKFGKEFTFSFCLFNDCKRAKLRVFGSHSRTIPNIQVIKAVWLYKD</sequence>
<dbReference type="EMBL" id="JBBWWR010000010">
    <property type="protein sequence ID" value="KAK8960445.1"/>
    <property type="molecule type" value="Genomic_DNA"/>
</dbReference>
<dbReference type="Pfam" id="PF00646">
    <property type="entry name" value="F-box"/>
    <property type="match status" value="1"/>
</dbReference>
<dbReference type="Proteomes" id="UP001412067">
    <property type="component" value="Unassembled WGS sequence"/>
</dbReference>
<organism evidence="3 4">
    <name type="scientific">Platanthera guangdongensis</name>
    <dbReference type="NCBI Taxonomy" id="2320717"/>
    <lineage>
        <taxon>Eukaryota</taxon>
        <taxon>Viridiplantae</taxon>
        <taxon>Streptophyta</taxon>
        <taxon>Embryophyta</taxon>
        <taxon>Tracheophyta</taxon>
        <taxon>Spermatophyta</taxon>
        <taxon>Magnoliopsida</taxon>
        <taxon>Liliopsida</taxon>
        <taxon>Asparagales</taxon>
        <taxon>Orchidaceae</taxon>
        <taxon>Orchidoideae</taxon>
        <taxon>Orchideae</taxon>
        <taxon>Orchidinae</taxon>
        <taxon>Platanthera</taxon>
    </lineage>
</organism>
<name>A0ABR2M8G8_9ASPA</name>
<protein>
    <recommendedName>
        <fullName evidence="5">F-box domain-containing protein</fullName>
    </recommendedName>
</protein>
<reference evidence="3 4" key="1">
    <citation type="journal article" date="2022" name="Nat. Plants">
        <title>Genomes of leafy and leafless Platanthera orchids illuminate the evolution of mycoheterotrophy.</title>
        <authorList>
            <person name="Li M.H."/>
            <person name="Liu K.W."/>
            <person name="Li Z."/>
            <person name="Lu H.C."/>
            <person name="Ye Q.L."/>
            <person name="Zhang D."/>
            <person name="Wang J.Y."/>
            <person name="Li Y.F."/>
            <person name="Zhong Z.M."/>
            <person name="Liu X."/>
            <person name="Yu X."/>
            <person name="Liu D.K."/>
            <person name="Tu X.D."/>
            <person name="Liu B."/>
            <person name="Hao Y."/>
            <person name="Liao X.Y."/>
            <person name="Jiang Y.T."/>
            <person name="Sun W.H."/>
            <person name="Chen J."/>
            <person name="Chen Y.Q."/>
            <person name="Ai Y."/>
            <person name="Zhai J.W."/>
            <person name="Wu S.S."/>
            <person name="Zhou Z."/>
            <person name="Hsiao Y.Y."/>
            <person name="Wu W.L."/>
            <person name="Chen Y.Y."/>
            <person name="Lin Y.F."/>
            <person name="Hsu J.L."/>
            <person name="Li C.Y."/>
            <person name="Wang Z.W."/>
            <person name="Zhao X."/>
            <person name="Zhong W.Y."/>
            <person name="Ma X.K."/>
            <person name="Ma L."/>
            <person name="Huang J."/>
            <person name="Chen G.Z."/>
            <person name="Huang M.Z."/>
            <person name="Huang L."/>
            <person name="Peng D.H."/>
            <person name="Luo Y.B."/>
            <person name="Zou S.Q."/>
            <person name="Chen S.P."/>
            <person name="Lan S."/>
            <person name="Tsai W.C."/>
            <person name="Van de Peer Y."/>
            <person name="Liu Z.J."/>
        </authorList>
    </citation>
    <scope>NUCLEOTIDE SEQUENCE [LARGE SCALE GENOMIC DNA]</scope>
    <source>
        <strain evidence="3">Lor288</strain>
    </source>
</reference>
<dbReference type="Pfam" id="PF03478">
    <property type="entry name" value="Beta-prop_KIB1-4"/>
    <property type="match status" value="1"/>
</dbReference>
<proteinExistence type="predicted"/>
<evidence type="ECO:0000313" key="4">
    <source>
        <dbReference type="Proteomes" id="UP001412067"/>
    </source>
</evidence>
<gene>
    <name evidence="3" type="ORF">KSP40_PGU019271</name>
</gene>
<accession>A0ABR2M8G8</accession>
<evidence type="ECO:0000259" key="2">
    <source>
        <dbReference type="Pfam" id="PF03478"/>
    </source>
</evidence>
<dbReference type="InterPro" id="IPR005174">
    <property type="entry name" value="KIB1-4_b-propeller"/>
</dbReference>
<feature type="domain" description="F-box" evidence="1">
    <location>
        <begin position="12"/>
        <end position="40"/>
    </location>
</feature>
<dbReference type="InterPro" id="IPR001810">
    <property type="entry name" value="F-box_dom"/>
</dbReference>